<name>A0ABN0TXA6_9ACTN</name>
<feature type="domain" description="Acyl-CoA thioesterase-like N-terminal HotDog" evidence="1">
    <location>
        <begin position="20"/>
        <end position="102"/>
    </location>
</feature>
<proteinExistence type="predicted"/>
<dbReference type="InterPro" id="IPR029069">
    <property type="entry name" value="HotDog_dom_sf"/>
</dbReference>
<dbReference type="InterPro" id="IPR049450">
    <property type="entry name" value="ACOT8-like_C"/>
</dbReference>
<evidence type="ECO:0000259" key="2">
    <source>
        <dbReference type="Pfam" id="PF20789"/>
    </source>
</evidence>
<gene>
    <name evidence="3" type="ORF">GCM10009539_17200</name>
</gene>
<accession>A0ABN0TXA6</accession>
<evidence type="ECO:0000313" key="3">
    <source>
        <dbReference type="EMBL" id="GAA0232396.1"/>
    </source>
</evidence>
<feature type="domain" description="Acyl-CoA thioesterase-like C-terminal" evidence="2">
    <location>
        <begin position="129"/>
        <end position="255"/>
    </location>
</feature>
<dbReference type="EMBL" id="BAAAGX010000007">
    <property type="protein sequence ID" value="GAA0232396.1"/>
    <property type="molecule type" value="Genomic_DNA"/>
</dbReference>
<dbReference type="InterPro" id="IPR042171">
    <property type="entry name" value="Acyl-CoA_hotdog"/>
</dbReference>
<keyword evidence="4" id="KW-1185">Reference proteome</keyword>
<reference evidence="3 4" key="1">
    <citation type="journal article" date="2019" name="Int. J. Syst. Evol. Microbiol.">
        <title>The Global Catalogue of Microorganisms (GCM) 10K type strain sequencing project: providing services to taxonomists for standard genome sequencing and annotation.</title>
        <authorList>
            <consortium name="The Broad Institute Genomics Platform"/>
            <consortium name="The Broad Institute Genome Sequencing Center for Infectious Disease"/>
            <person name="Wu L."/>
            <person name="Ma J."/>
        </authorList>
    </citation>
    <scope>NUCLEOTIDE SEQUENCE [LARGE SCALE GENOMIC DNA]</scope>
    <source>
        <strain evidence="3 4">JCM 10425</strain>
    </source>
</reference>
<dbReference type="SUPFAM" id="SSF54637">
    <property type="entry name" value="Thioesterase/thiol ester dehydrase-isomerase"/>
    <property type="match status" value="1"/>
</dbReference>
<dbReference type="Pfam" id="PF20789">
    <property type="entry name" value="4HBT_3C"/>
    <property type="match status" value="1"/>
</dbReference>
<comment type="caution">
    <text evidence="3">The sequence shown here is derived from an EMBL/GenBank/DDBJ whole genome shotgun (WGS) entry which is preliminary data.</text>
</comment>
<evidence type="ECO:0000313" key="4">
    <source>
        <dbReference type="Proteomes" id="UP001500967"/>
    </source>
</evidence>
<dbReference type="Proteomes" id="UP001500967">
    <property type="component" value="Unassembled WGS sequence"/>
</dbReference>
<dbReference type="InterPro" id="IPR049449">
    <property type="entry name" value="TesB_ACOT8-like_N"/>
</dbReference>
<dbReference type="Pfam" id="PF13622">
    <property type="entry name" value="4HBT_3"/>
    <property type="match status" value="1"/>
</dbReference>
<sequence length="271" mass="28467">MDAFYRDLGDGRFESSTATAGPWSAQLQHAGPPSGLIGAVMQRHAPREGFRIARVTLDIPRPVPVAELSVAVTTVSSTARTELLDAQISAAGRTVMTARAWRVLAAPGDTPPLRSGPPASPLPAVETPPPMAAGAHVAGYLSAMEWRFVSGGGFTEAGPGEAWGRQRIPLIADAEDTPLTRALTIADTNWAVGSELDFVRRLVINTDVTVALHRDPVGEWLCLRAETVASPGGSGLATGRLDDQSGDCGRILQTLLVADRAPADRAPADRV</sequence>
<dbReference type="Gene3D" id="2.40.160.210">
    <property type="entry name" value="Acyl-CoA thioesterase, double hotdog domain"/>
    <property type="match status" value="1"/>
</dbReference>
<protein>
    <submittedName>
        <fullName evidence="3">Thioesterase family protein</fullName>
    </submittedName>
</protein>
<evidence type="ECO:0000259" key="1">
    <source>
        <dbReference type="Pfam" id="PF13622"/>
    </source>
</evidence>
<dbReference type="RefSeq" id="WP_344648203.1">
    <property type="nucleotide sequence ID" value="NZ_BAAAGX010000007.1"/>
</dbReference>
<organism evidence="3 4">
    <name type="scientific">Cryptosporangium japonicum</name>
    <dbReference type="NCBI Taxonomy" id="80872"/>
    <lineage>
        <taxon>Bacteria</taxon>
        <taxon>Bacillati</taxon>
        <taxon>Actinomycetota</taxon>
        <taxon>Actinomycetes</taxon>
        <taxon>Cryptosporangiales</taxon>
        <taxon>Cryptosporangiaceae</taxon>
        <taxon>Cryptosporangium</taxon>
    </lineage>
</organism>